<evidence type="ECO:0000256" key="5">
    <source>
        <dbReference type="ARBA" id="ARBA00023010"/>
    </source>
</evidence>
<keyword evidence="7 8" id="KW-1015">Disulfide bond</keyword>
<accession>A0A3M6TAE8</accession>
<evidence type="ECO:0000256" key="1">
    <source>
        <dbReference type="ARBA" id="ARBA00022448"/>
    </source>
</evidence>
<dbReference type="OrthoDB" id="1551503at2759"/>
<evidence type="ECO:0000256" key="7">
    <source>
        <dbReference type="ARBA" id="ARBA00023157"/>
    </source>
</evidence>
<evidence type="ECO:0000256" key="8">
    <source>
        <dbReference type="RuleBase" id="RU367043"/>
    </source>
</evidence>
<dbReference type="AlphaFoldDB" id="A0A3M6TAE8"/>
<keyword evidence="8" id="KW-0999">Mitochondrion inner membrane</keyword>
<keyword evidence="5 8" id="KW-0811">Translocation</keyword>
<keyword evidence="2" id="KW-0479">Metal-binding</keyword>
<gene>
    <name evidence="10" type="ORF">pdam_00005514</name>
</gene>
<proteinExistence type="inferred from homology"/>
<keyword evidence="11" id="KW-1185">Reference proteome</keyword>
<dbReference type="GO" id="GO:0005743">
    <property type="term" value="C:mitochondrial inner membrane"/>
    <property type="evidence" value="ECO:0007669"/>
    <property type="project" value="UniProtKB-SubCell"/>
</dbReference>
<dbReference type="Gene3D" id="1.10.287.810">
    <property type="entry name" value="Mitochondrial import inner membrane translocase subunit tim13 like domains"/>
    <property type="match status" value="1"/>
</dbReference>
<protein>
    <recommendedName>
        <fullName evidence="8">Mitochondrial import inner membrane translocase subunit</fullName>
    </recommendedName>
</protein>
<reference evidence="10 11" key="1">
    <citation type="journal article" date="2018" name="Sci. Rep.">
        <title>Comparative analysis of the Pocillopora damicornis genome highlights role of immune system in coral evolution.</title>
        <authorList>
            <person name="Cunning R."/>
            <person name="Bay R.A."/>
            <person name="Gillette P."/>
            <person name="Baker A.C."/>
            <person name="Traylor-Knowles N."/>
        </authorList>
    </citation>
    <scope>NUCLEOTIDE SEQUENCE [LARGE SCALE GENOMIC DNA]</scope>
    <source>
        <strain evidence="10">RSMAS</strain>
        <tissue evidence="10">Whole animal</tissue>
    </source>
</reference>
<keyword evidence="6 8" id="KW-0496">Mitochondrion</keyword>
<dbReference type="Proteomes" id="UP000275408">
    <property type="component" value="Unassembled WGS sequence"/>
</dbReference>
<comment type="domain">
    <text evidence="8">The twin CX3C motif contains 4 conserved Cys residues that form 2 disulfide bonds in the mitochondrial intermembrane space.</text>
</comment>
<dbReference type="STRING" id="46731.A0A3M6TAE8"/>
<comment type="similarity">
    <text evidence="8">Belongs to the small Tim family.</text>
</comment>
<keyword evidence="3" id="KW-0862">Zinc</keyword>
<evidence type="ECO:0000256" key="3">
    <source>
        <dbReference type="ARBA" id="ARBA00022833"/>
    </source>
</evidence>
<evidence type="ECO:0000256" key="6">
    <source>
        <dbReference type="ARBA" id="ARBA00023128"/>
    </source>
</evidence>
<keyword evidence="8" id="KW-0472">Membrane</keyword>
<evidence type="ECO:0000256" key="4">
    <source>
        <dbReference type="ARBA" id="ARBA00022927"/>
    </source>
</evidence>
<comment type="subunit">
    <text evidence="8">Heterohexamer.</text>
</comment>
<feature type="domain" description="Tim10-like" evidence="9">
    <location>
        <begin position="14"/>
        <end position="69"/>
    </location>
</feature>
<sequence>MYNLIYDQFLIYFQYKEFLQLYNKLTQNCFIACVTNMNYRKVTAEEESCIDKCSTKWMNLNQRQMAVFMEVGPLADKKMGQSVGQGM</sequence>
<dbReference type="GO" id="GO:0015031">
    <property type="term" value="P:protein transport"/>
    <property type="evidence" value="ECO:0007669"/>
    <property type="project" value="UniProtKB-KW"/>
</dbReference>
<dbReference type="PANTHER" id="PTHR13172">
    <property type="entry name" value="MITOCHONDRIAL IMPORT INNER MEMBRANE TRANSLOCASE SUBUNIT TIM9B"/>
    <property type="match status" value="1"/>
</dbReference>
<evidence type="ECO:0000256" key="2">
    <source>
        <dbReference type="ARBA" id="ARBA00022723"/>
    </source>
</evidence>
<name>A0A3M6TAE8_POCDA</name>
<dbReference type="InterPro" id="IPR050673">
    <property type="entry name" value="Mito_inner_translocase_sub"/>
</dbReference>
<keyword evidence="8" id="KW-0143">Chaperone</keyword>
<comment type="subcellular location">
    <subcellularLocation>
        <location evidence="8">Mitochondrion inner membrane</location>
        <topology evidence="8">Peripheral membrane protein</topology>
        <orientation evidence="8">Intermembrane side</orientation>
    </subcellularLocation>
</comment>
<comment type="function">
    <text evidence="8">Mitochondrial intermembrane chaperone that participates in the import and insertion of some multi-pass transmembrane proteins into the mitochondrial inner membrane. Also required for the transfer of beta-barrel precursors from the TOM complex to the sorting and assembly machinery (SAM complex) of the outer membrane. Acts as a chaperone-like protein that protects the hydrophobic precursors from aggregation and guide them through the mitochondrial intermembrane space.</text>
</comment>
<keyword evidence="1 8" id="KW-0813">Transport</keyword>
<evidence type="ECO:0000259" key="9">
    <source>
        <dbReference type="Pfam" id="PF02953"/>
    </source>
</evidence>
<comment type="caution">
    <text evidence="10">The sequence shown here is derived from an EMBL/GenBank/DDBJ whole genome shotgun (WGS) entry which is preliminary data.</text>
</comment>
<evidence type="ECO:0000313" key="10">
    <source>
        <dbReference type="EMBL" id="RMX38380.1"/>
    </source>
</evidence>
<dbReference type="Pfam" id="PF02953">
    <property type="entry name" value="zf-Tim10_DDP"/>
    <property type="match status" value="1"/>
</dbReference>
<dbReference type="EMBL" id="RCHS01004020">
    <property type="protein sequence ID" value="RMX38380.1"/>
    <property type="molecule type" value="Genomic_DNA"/>
</dbReference>
<dbReference type="InterPro" id="IPR035427">
    <property type="entry name" value="Tim10-like_dom_sf"/>
</dbReference>
<dbReference type="InterPro" id="IPR004217">
    <property type="entry name" value="Tim10-like"/>
</dbReference>
<evidence type="ECO:0000313" key="11">
    <source>
        <dbReference type="Proteomes" id="UP000275408"/>
    </source>
</evidence>
<organism evidence="10 11">
    <name type="scientific">Pocillopora damicornis</name>
    <name type="common">Cauliflower coral</name>
    <name type="synonym">Millepora damicornis</name>
    <dbReference type="NCBI Taxonomy" id="46731"/>
    <lineage>
        <taxon>Eukaryota</taxon>
        <taxon>Metazoa</taxon>
        <taxon>Cnidaria</taxon>
        <taxon>Anthozoa</taxon>
        <taxon>Hexacorallia</taxon>
        <taxon>Scleractinia</taxon>
        <taxon>Astrocoeniina</taxon>
        <taxon>Pocilloporidae</taxon>
        <taxon>Pocillopora</taxon>
    </lineage>
</organism>
<dbReference type="GO" id="GO:0046872">
    <property type="term" value="F:metal ion binding"/>
    <property type="evidence" value="ECO:0007669"/>
    <property type="project" value="UniProtKB-KW"/>
</dbReference>
<dbReference type="SUPFAM" id="SSF144122">
    <property type="entry name" value="Tim10-like"/>
    <property type="match status" value="1"/>
</dbReference>
<keyword evidence="4 8" id="KW-0653">Protein transport</keyword>